<name>A0A9N9DVE7_9GLOM</name>
<dbReference type="Proteomes" id="UP000789572">
    <property type="component" value="Unassembled WGS sequence"/>
</dbReference>
<comment type="caution">
    <text evidence="1">The sequence shown here is derived from an EMBL/GenBank/DDBJ whole genome shotgun (WGS) entry which is preliminary data.</text>
</comment>
<organism evidence="1 2">
    <name type="scientific">Paraglomus occultum</name>
    <dbReference type="NCBI Taxonomy" id="144539"/>
    <lineage>
        <taxon>Eukaryota</taxon>
        <taxon>Fungi</taxon>
        <taxon>Fungi incertae sedis</taxon>
        <taxon>Mucoromycota</taxon>
        <taxon>Glomeromycotina</taxon>
        <taxon>Glomeromycetes</taxon>
        <taxon>Paraglomerales</taxon>
        <taxon>Paraglomeraceae</taxon>
        <taxon>Paraglomus</taxon>
    </lineage>
</organism>
<accession>A0A9N9DVE7</accession>
<keyword evidence="2" id="KW-1185">Reference proteome</keyword>
<reference evidence="1" key="1">
    <citation type="submission" date="2021-06" db="EMBL/GenBank/DDBJ databases">
        <authorList>
            <person name="Kallberg Y."/>
            <person name="Tangrot J."/>
            <person name="Rosling A."/>
        </authorList>
    </citation>
    <scope>NUCLEOTIDE SEQUENCE</scope>
    <source>
        <strain evidence="1">IA702</strain>
    </source>
</reference>
<sequence>MSRYEVLQNVDEDGRQLEVEDVEHEFKTPRIKVGSVNLEKRNHNKLGKAASKIAELGIPRKNTESCCLQKKTTTVWKHYDQAKSPYTFSLVSVYQKETRALKLQDDKIRSIATRQIQQNYHFPHFQSR</sequence>
<gene>
    <name evidence="1" type="ORF">POCULU_LOCUS9883</name>
</gene>
<protein>
    <submittedName>
        <fullName evidence="1">6586_t:CDS:1</fullName>
    </submittedName>
</protein>
<evidence type="ECO:0000313" key="1">
    <source>
        <dbReference type="EMBL" id="CAG8649743.1"/>
    </source>
</evidence>
<proteinExistence type="predicted"/>
<dbReference type="EMBL" id="CAJVPJ010004213">
    <property type="protein sequence ID" value="CAG8649743.1"/>
    <property type="molecule type" value="Genomic_DNA"/>
</dbReference>
<evidence type="ECO:0000313" key="2">
    <source>
        <dbReference type="Proteomes" id="UP000789572"/>
    </source>
</evidence>
<dbReference type="AlphaFoldDB" id="A0A9N9DVE7"/>